<reference evidence="2" key="1">
    <citation type="journal article" date="2018" name="PLoS Negl. Trop. Dis.">
        <title>Sialome diversity of ticks revealed by RNAseq of single tick salivary glands.</title>
        <authorList>
            <person name="Perner J."/>
            <person name="Kropackova S."/>
            <person name="Kopacek P."/>
            <person name="Ribeiro J.M."/>
        </authorList>
    </citation>
    <scope>NUCLEOTIDE SEQUENCE</scope>
    <source>
        <strain evidence="2">Siblings of single egg batch collected in Ceske Budejovice</strain>
        <tissue evidence="2">Salivary glands</tissue>
    </source>
</reference>
<sequence>MVLPNIYIILISVLFPLFILSLPAHISITTDITFFFSFYRQMLIGVLQLPCSLHYKADQALLQWRRQTNSNYSTAQDQNGKASHSKAWTPASARCFTPYFGSACMPEAHKTPQALSKVGSSRWKWDS</sequence>
<dbReference type="AlphaFoldDB" id="A0A147BEE9"/>
<evidence type="ECO:0000313" key="2">
    <source>
        <dbReference type="EMBL" id="JAR89123.1"/>
    </source>
</evidence>
<keyword evidence="1" id="KW-0812">Transmembrane</keyword>
<feature type="transmembrane region" description="Helical" evidence="1">
    <location>
        <begin position="6"/>
        <end position="39"/>
    </location>
</feature>
<dbReference type="EMBL" id="GEGO01006281">
    <property type="protein sequence ID" value="JAR89123.1"/>
    <property type="molecule type" value="Transcribed_RNA"/>
</dbReference>
<keyword evidence="1" id="KW-1133">Transmembrane helix</keyword>
<protein>
    <submittedName>
        <fullName evidence="2">Putative secreted protein</fullName>
    </submittedName>
</protein>
<name>A0A147BEE9_IXORI</name>
<evidence type="ECO:0000256" key="1">
    <source>
        <dbReference type="SAM" id="Phobius"/>
    </source>
</evidence>
<proteinExistence type="predicted"/>
<accession>A0A147BEE9</accession>
<organism evidence="2">
    <name type="scientific">Ixodes ricinus</name>
    <name type="common">Common tick</name>
    <name type="synonym">Acarus ricinus</name>
    <dbReference type="NCBI Taxonomy" id="34613"/>
    <lineage>
        <taxon>Eukaryota</taxon>
        <taxon>Metazoa</taxon>
        <taxon>Ecdysozoa</taxon>
        <taxon>Arthropoda</taxon>
        <taxon>Chelicerata</taxon>
        <taxon>Arachnida</taxon>
        <taxon>Acari</taxon>
        <taxon>Parasitiformes</taxon>
        <taxon>Ixodida</taxon>
        <taxon>Ixodoidea</taxon>
        <taxon>Ixodidae</taxon>
        <taxon>Ixodinae</taxon>
        <taxon>Ixodes</taxon>
    </lineage>
</organism>
<keyword evidence="1" id="KW-0472">Membrane</keyword>